<accession>A0A8J3C916</accession>
<comment type="caution">
    <text evidence="1">The sequence shown here is derived from an EMBL/GenBank/DDBJ whole genome shotgun (WGS) entry which is preliminary data.</text>
</comment>
<reference evidence="1" key="1">
    <citation type="journal article" date="2014" name="Int. J. Syst. Evol. Microbiol.">
        <title>Complete genome sequence of Corynebacterium casei LMG S-19264T (=DSM 44701T), isolated from a smear-ripened cheese.</title>
        <authorList>
            <consortium name="US DOE Joint Genome Institute (JGI-PGF)"/>
            <person name="Walter F."/>
            <person name="Albersmeier A."/>
            <person name="Kalinowski J."/>
            <person name="Ruckert C."/>
        </authorList>
    </citation>
    <scope>NUCLEOTIDE SEQUENCE</scope>
    <source>
        <strain evidence="1">CGMCC 4.5737</strain>
    </source>
</reference>
<dbReference type="EMBL" id="BMMK01000004">
    <property type="protein sequence ID" value="GGM43465.1"/>
    <property type="molecule type" value="Genomic_DNA"/>
</dbReference>
<gene>
    <name evidence="1" type="ORF">GCM10012275_13050</name>
</gene>
<protein>
    <submittedName>
        <fullName evidence="1">Uncharacterized protein</fullName>
    </submittedName>
</protein>
<organism evidence="1 2">
    <name type="scientific">Longimycelium tulufanense</name>
    <dbReference type="NCBI Taxonomy" id="907463"/>
    <lineage>
        <taxon>Bacteria</taxon>
        <taxon>Bacillati</taxon>
        <taxon>Actinomycetota</taxon>
        <taxon>Actinomycetes</taxon>
        <taxon>Pseudonocardiales</taxon>
        <taxon>Pseudonocardiaceae</taxon>
        <taxon>Longimycelium</taxon>
    </lineage>
</organism>
<name>A0A8J3C916_9PSEU</name>
<proteinExistence type="predicted"/>
<evidence type="ECO:0000313" key="1">
    <source>
        <dbReference type="EMBL" id="GGM43465.1"/>
    </source>
</evidence>
<evidence type="ECO:0000313" key="2">
    <source>
        <dbReference type="Proteomes" id="UP000637578"/>
    </source>
</evidence>
<reference evidence="1" key="2">
    <citation type="submission" date="2020-09" db="EMBL/GenBank/DDBJ databases">
        <authorList>
            <person name="Sun Q."/>
            <person name="Zhou Y."/>
        </authorList>
    </citation>
    <scope>NUCLEOTIDE SEQUENCE</scope>
    <source>
        <strain evidence="1">CGMCC 4.5737</strain>
    </source>
</reference>
<dbReference type="AlphaFoldDB" id="A0A8J3C916"/>
<keyword evidence="2" id="KW-1185">Reference proteome</keyword>
<sequence length="103" mass="11503">MAGRRCESCGAELSRFALDHVCPTCYATANREPPPFPARRLTPSVWLWSAPEASAALATRDLRNILRTYRRLNRLSQEKLAALLGYAGPVPKDRLAIISRVPR</sequence>
<dbReference type="Proteomes" id="UP000637578">
    <property type="component" value="Unassembled WGS sequence"/>
</dbReference>